<evidence type="ECO:0000313" key="2">
    <source>
        <dbReference type="Proteomes" id="UP001153069"/>
    </source>
</evidence>
<dbReference type="OrthoDB" id="57249at2759"/>
<protein>
    <submittedName>
        <fullName evidence="1">Uncharacterized protein</fullName>
    </submittedName>
</protein>
<dbReference type="EMBL" id="CAICTM010000208">
    <property type="protein sequence ID" value="CAB9504815.1"/>
    <property type="molecule type" value="Genomic_DNA"/>
</dbReference>
<evidence type="ECO:0000313" key="1">
    <source>
        <dbReference type="EMBL" id="CAB9504815.1"/>
    </source>
</evidence>
<name>A0A9N8DQE0_9STRA</name>
<comment type="caution">
    <text evidence="1">The sequence shown here is derived from an EMBL/GenBank/DDBJ whole genome shotgun (WGS) entry which is preliminary data.</text>
</comment>
<accession>A0A9N8DQE0</accession>
<dbReference type="Proteomes" id="UP001153069">
    <property type="component" value="Unassembled WGS sequence"/>
</dbReference>
<keyword evidence="2" id="KW-1185">Reference proteome</keyword>
<reference evidence="1" key="1">
    <citation type="submission" date="2020-06" db="EMBL/GenBank/DDBJ databases">
        <authorList>
            <consortium name="Plant Systems Biology data submission"/>
        </authorList>
    </citation>
    <scope>NUCLEOTIDE SEQUENCE</scope>
    <source>
        <strain evidence="1">D6</strain>
    </source>
</reference>
<proteinExistence type="predicted"/>
<organism evidence="1 2">
    <name type="scientific">Seminavis robusta</name>
    <dbReference type="NCBI Taxonomy" id="568900"/>
    <lineage>
        <taxon>Eukaryota</taxon>
        <taxon>Sar</taxon>
        <taxon>Stramenopiles</taxon>
        <taxon>Ochrophyta</taxon>
        <taxon>Bacillariophyta</taxon>
        <taxon>Bacillariophyceae</taxon>
        <taxon>Bacillariophycidae</taxon>
        <taxon>Naviculales</taxon>
        <taxon>Naviculaceae</taxon>
        <taxon>Seminavis</taxon>
    </lineage>
</organism>
<gene>
    <name evidence="1" type="ORF">SEMRO_209_G087460.1</name>
</gene>
<sequence length="282" mass="30656">MRGPWFAAKGGKPYLDIDEVGTIASGLCTNQGSSLGYGQIETSIAKTRKKRLEDKGLHVLLEEVCTPSKDTVRNYGGALAMLSGNSCTSSKVVHKKPTRKTAENSIRSALDFAGVVSSTHYMITEKEIPEVRTYLNEKATASEKKIYNTISDLHDGAPLLPVKKAFILSSDDTTEWLVEGMNKYNIHKFDTRSLYHSTNEAMATEIRVKLSITMTAAGVTAPLFISITGLTDRELVDQDDNDSGVIVFEIPGLSIGGGGVTASNRDIGYLVLLQQRTHRVVG</sequence>
<dbReference type="AlphaFoldDB" id="A0A9N8DQE0"/>